<organism evidence="7 8">
    <name type="scientific">Microbacterium laevaniformans</name>
    <dbReference type="NCBI Taxonomy" id="36807"/>
    <lineage>
        <taxon>Bacteria</taxon>
        <taxon>Bacillati</taxon>
        <taxon>Actinomycetota</taxon>
        <taxon>Actinomycetes</taxon>
        <taxon>Micrococcales</taxon>
        <taxon>Microbacteriaceae</taxon>
        <taxon>Microbacterium</taxon>
    </lineage>
</organism>
<dbReference type="STRING" id="36807.Mlaev_00719"/>
<dbReference type="GO" id="GO:0046677">
    <property type="term" value="P:response to antibiotic"/>
    <property type="evidence" value="ECO:0007669"/>
    <property type="project" value="InterPro"/>
</dbReference>
<dbReference type="InterPro" id="IPR003012">
    <property type="entry name" value="Tet_transcr_reg_TetR"/>
</dbReference>
<proteinExistence type="predicted"/>
<comment type="caution">
    <text evidence="7">The sequence shown here is derived from an EMBL/GenBank/DDBJ whole genome shotgun (WGS) entry which is preliminary data.</text>
</comment>
<evidence type="ECO:0000313" key="8">
    <source>
        <dbReference type="Proteomes" id="UP000075357"/>
    </source>
</evidence>
<feature type="DNA-binding region" description="H-T-H motif" evidence="5">
    <location>
        <begin position="35"/>
        <end position="54"/>
    </location>
</feature>
<dbReference type="Pfam" id="PF02909">
    <property type="entry name" value="TetR_C_1"/>
    <property type="match status" value="1"/>
</dbReference>
<dbReference type="AlphaFoldDB" id="A0A150HGY3"/>
<evidence type="ECO:0000313" key="7">
    <source>
        <dbReference type="EMBL" id="KXZ61295.1"/>
    </source>
</evidence>
<dbReference type="PATRIC" id="fig|36807.3.peg.741"/>
<gene>
    <name evidence="7" type="primary">tetR_1</name>
    <name evidence="7" type="ORF">Mlaev_00719</name>
</gene>
<protein>
    <submittedName>
        <fullName evidence="7">Tetracycline repressor protein class H</fullName>
    </submittedName>
</protein>
<keyword evidence="4" id="KW-0804">Transcription</keyword>
<name>A0A150HGY3_9MICO</name>
<dbReference type="InterPro" id="IPR004111">
    <property type="entry name" value="Repressor_TetR_C"/>
</dbReference>
<dbReference type="EMBL" id="LRAD01000020">
    <property type="protein sequence ID" value="KXZ61295.1"/>
    <property type="molecule type" value="Genomic_DNA"/>
</dbReference>
<dbReference type="InterPro" id="IPR009057">
    <property type="entry name" value="Homeodomain-like_sf"/>
</dbReference>
<dbReference type="SUPFAM" id="SSF46689">
    <property type="entry name" value="Homeodomain-like"/>
    <property type="match status" value="1"/>
</dbReference>
<dbReference type="PRINTS" id="PR00400">
    <property type="entry name" value="TETREPRESSOR"/>
</dbReference>
<evidence type="ECO:0000256" key="5">
    <source>
        <dbReference type="PROSITE-ProRule" id="PRU00335"/>
    </source>
</evidence>
<evidence type="ECO:0000256" key="3">
    <source>
        <dbReference type="ARBA" id="ARBA00023125"/>
    </source>
</evidence>
<reference evidence="7 8" key="1">
    <citation type="submission" date="2016-01" db="EMBL/GenBank/DDBJ databases">
        <title>Draft genome sequences of Microbacterium laevaniformans LCDC 91-0039 and the type strain of Microbacterium hominis LCDC 84-209.</title>
        <authorList>
            <person name="Bernier A.-M."/>
            <person name="Bernard K."/>
        </authorList>
    </citation>
    <scope>NUCLEOTIDE SEQUENCE [LARGE SCALE GENOMIC DNA]</scope>
    <source>
        <strain evidence="7 8">LCDC 91-0039</strain>
    </source>
</reference>
<dbReference type="PROSITE" id="PS50977">
    <property type="entry name" value="HTH_TETR_2"/>
    <property type="match status" value="1"/>
</dbReference>
<sequence length="232" mass="25162">MYGVYVSTVRPRLDLERIVDAATAIADEGGLDAASMRAVAERLGVTPMALYKHLDDRAALVDAMLDRVLAGVASPALTASWDDAVRSRIMAVRAALSSHAWTRQAIETRERATPRVLAHMDALMADMFEGGLSADLVHHAMHALSTRMWGFTRDVLPTPVPPDDPRERAATMAAFATAYPAIIRMATTAPHAGEACDDDAEFAFALDLLLDGIRRRHEQAWTSTGAGDALRR</sequence>
<dbReference type="Gene3D" id="1.10.357.10">
    <property type="entry name" value="Tetracycline Repressor, domain 2"/>
    <property type="match status" value="1"/>
</dbReference>
<evidence type="ECO:0000259" key="6">
    <source>
        <dbReference type="PROSITE" id="PS50977"/>
    </source>
</evidence>
<dbReference type="GO" id="GO:0003700">
    <property type="term" value="F:DNA-binding transcription factor activity"/>
    <property type="evidence" value="ECO:0007669"/>
    <property type="project" value="TreeGrafter"/>
</dbReference>
<keyword evidence="2" id="KW-0805">Transcription regulation</keyword>
<dbReference type="Pfam" id="PF00440">
    <property type="entry name" value="TetR_N"/>
    <property type="match status" value="1"/>
</dbReference>
<dbReference type="Proteomes" id="UP000075357">
    <property type="component" value="Unassembled WGS sequence"/>
</dbReference>
<keyword evidence="3 5" id="KW-0238">DNA-binding</keyword>
<keyword evidence="1" id="KW-0678">Repressor</keyword>
<dbReference type="SUPFAM" id="SSF48498">
    <property type="entry name" value="Tetracyclin repressor-like, C-terminal domain"/>
    <property type="match status" value="1"/>
</dbReference>
<dbReference type="GO" id="GO:0045892">
    <property type="term" value="P:negative regulation of DNA-templated transcription"/>
    <property type="evidence" value="ECO:0007669"/>
    <property type="project" value="InterPro"/>
</dbReference>
<dbReference type="InterPro" id="IPR001647">
    <property type="entry name" value="HTH_TetR"/>
</dbReference>
<dbReference type="Gene3D" id="1.10.10.60">
    <property type="entry name" value="Homeodomain-like"/>
    <property type="match status" value="1"/>
</dbReference>
<dbReference type="GO" id="GO:0000976">
    <property type="term" value="F:transcription cis-regulatory region binding"/>
    <property type="evidence" value="ECO:0007669"/>
    <property type="project" value="TreeGrafter"/>
</dbReference>
<evidence type="ECO:0000256" key="2">
    <source>
        <dbReference type="ARBA" id="ARBA00023015"/>
    </source>
</evidence>
<feature type="domain" description="HTH tetR-type" evidence="6">
    <location>
        <begin position="12"/>
        <end position="72"/>
    </location>
</feature>
<keyword evidence="8" id="KW-1185">Reference proteome</keyword>
<dbReference type="PRINTS" id="PR00455">
    <property type="entry name" value="HTHTETR"/>
</dbReference>
<evidence type="ECO:0000256" key="4">
    <source>
        <dbReference type="ARBA" id="ARBA00023163"/>
    </source>
</evidence>
<dbReference type="PANTHER" id="PTHR30055:SF151">
    <property type="entry name" value="TRANSCRIPTIONAL REGULATORY PROTEIN"/>
    <property type="match status" value="1"/>
</dbReference>
<dbReference type="InterPro" id="IPR036271">
    <property type="entry name" value="Tet_transcr_reg_TetR-rel_C_sf"/>
</dbReference>
<dbReference type="InterPro" id="IPR050109">
    <property type="entry name" value="HTH-type_TetR-like_transc_reg"/>
</dbReference>
<evidence type="ECO:0000256" key="1">
    <source>
        <dbReference type="ARBA" id="ARBA00022491"/>
    </source>
</evidence>
<dbReference type="PANTHER" id="PTHR30055">
    <property type="entry name" value="HTH-TYPE TRANSCRIPTIONAL REGULATOR RUTR"/>
    <property type="match status" value="1"/>
</dbReference>
<accession>A0A150HGY3</accession>